<feature type="chain" id="PRO_5044843790" evidence="1">
    <location>
        <begin position="21"/>
        <end position="187"/>
    </location>
</feature>
<accession>A0ABD2Q4R6</accession>
<sequence>MMITLINLYIALAFIPRALKTGFGIESVTFRLASLNSLYQNGLSADIFIVPCLKLFLANENIVEAYDLLFEYSENFSQNPNTHKYIHEFLAKLQPSEIQDIIDKNDFKTTSDDCVKLDLLEPDSLLQSSSLTLKCKDLLLYHKLLYSLKVLPEPCPRDNAHDAYSCPTNVHLPVVRQLITQSEFSLK</sequence>
<name>A0ABD2Q4R6_9PLAT</name>
<keyword evidence="3" id="KW-1185">Reference proteome</keyword>
<dbReference type="EMBL" id="JBJKFK010000952">
    <property type="protein sequence ID" value="KAL3314596.1"/>
    <property type="molecule type" value="Genomic_DNA"/>
</dbReference>
<organism evidence="2 3">
    <name type="scientific">Cichlidogyrus casuarinus</name>
    <dbReference type="NCBI Taxonomy" id="1844966"/>
    <lineage>
        <taxon>Eukaryota</taxon>
        <taxon>Metazoa</taxon>
        <taxon>Spiralia</taxon>
        <taxon>Lophotrochozoa</taxon>
        <taxon>Platyhelminthes</taxon>
        <taxon>Monogenea</taxon>
        <taxon>Monopisthocotylea</taxon>
        <taxon>Dactylogyridea</taxon>
        <taxon>Ancyrocephalidae</taxon>
        <taxon>Cichlidogyrus</taxon>
    </lineage>
</organism>
<protein>
    <submittedName>
        <fullName evidence="2">Uncharacterized protein</fullName>
    </submittedName>
</protein>
<dbReference type="Proteomes" id="UP001626550">
    <property type="component" value="Unassembled WGS sequence"/>
</dbReference>
<keyword evidence="1" id="KW-0732">Signal</keyword>
<evidence type="ECO:0000256" key="1">
    <source>
        <dbReference type="SAM" id="SignalP"/>
    </source>
</evidence>
<dbReference type="AlphaFoldDB" id="A0ABD2Q4R6"/>
<reference evidence="2 3" key="1">
    <citation type="submission" date="2024-11" db="EMBL/GenBank/DDBJ databases">
        <title>Adaptive evolution of stress response genes in parasites aligns with host niche diversity.</title>
        <authorList>
            <person name="Hahn C."/>
            <person name="Resl P."/>
        </authorList>
    </citation>
    <scope>NUCLEOTIDE SEQUENCE [LARGE SCALE GENOMIC DNA]</scope>
    <source>
        <strain evidence="2">EGGRZ-B1_66</strain>
        <tissue evidence="2">Body</tissue>
    </source>
</reference>
<proteinExistence type="predicted"/>
<gene>
    <name evidence="2" type="ORF">Ciccas_006781</name>
</gene>
<feature type="signal peptide" evidence="1">
    <location>
        <begin position="1"/>
        <end position="20"/>
    </location>
</feature>
<comment type="caution">
    <text evidence="2">The sequence shown here is derived from an EMBL/GenBank/DDBJ whole genome shotgun (WGS) entry which is preliminary data.</text>
</comment>
<evidence type="ECO:0000313" key="2">
    <source>
        <dbReference type="EMBL" id="KAL3314596.1"/>
    </source>
</evidence>
<evidence type="ECO:0000313" key="3">
    <source>
        <dbReference type="Proteomes" id="UP001626550"/>
    </source>
</evidence>